<name>A0A1X2HZH4_9FUNG</name>
<feature type="chain" id="PRO_5012281550" evidence="2">
    <location>
        <begin position="22"/>
        <end position="196"/>
    </location>
</feature>
<feature type="compositionally biased region" description="Basic and acidic residues" evidence="1">
    <location>
        <begin position="178"/>
        <end position="196"/>
    </location>
</feature>
<organism evidence="3 4">
    <name type="scientific">Absidia repens</name>
    <dbReference type="NCBI Taxonomy" id="90262"/>
    <lineage>
        <taxon>Eukaryota</taxon>
        <taxon>Fungi</taxon>
        <taxon>Fungi incertae sedis</taxon>
        <taxon>Mucoromycota</taxon>
        <taxon>Mucoromycotina</taxon>
        <taxon>Mucoromycetes</taxon>
        <taxon>Mucorales</taxon>
        <taxon>Cunninghamellaceae</taxon>
        <taxon>Absidia</taxon>
    </lineage>
</organism>
<reference evidence="3 4" key="1">
    <citation type="submission" date="2016-07" db="EMBL/GenBank/DDBJ databases">
        <title>Pervasive Adenine N6-methylation of Active Genes in Fungi.</title>
        <authorList>
            <consortium name="DOE Joint Genome Institute"/>
            <person name="Mondo S.J."/>
            <person name="Dannebaum R.O."/>
            <person name="Kuo R.C."/>
            <person name="Labutti K."/>
            <person name="Haridas S."/>
            <person name="Kuo A."/>
            <person name="Salamov A."/>
            <person name="Ahrendt S.R."/>
            <person name="Lipzen A."/>
            <person name="Sullivan W."/>
            <person name="Andreopoulos W.B."/>
            <person name="Clum A."/>
            <person name="Lindquist E."/>
            <person name="Daum C."/>
            <person name="Ramamoorthy G.K."/>
            <person name="Gryganskyi A."/>
            <person name="Culley D."/>
            <person name="Magnuson J.K."/>
            <person name="James T.Y."/>
            <person name="O'Malley M.A."/>
            <person name="Stajich J.E."/>
            <person name="Spatafora J.W."/>
            <person name="Visel A."/>
            <person name="Grigoriev I.V."/>
        </authorList>
    </citation>
    <scope>NUCLEOTIDE SEQUENCE [LARGE SCALE GENOMIC DNA]</scope>
    <source>
        <strain evidence="3 4">NRRL 1336</strain>
    </source>
</reference>
<evidence type="ECO:0000256" key="1">
    <source>
        <dbReference type="SAM" id="MobiDB-lite"/>
    </source>
</evidence>
<feature type="compositionally biased region" description="Low complexity" evidence="1">
    <location>
        <begin position="154"/>
        <end position="163"/>
    </location>
</feature>
<protein>
    <submittedName>
        <fullName evidence="3">Uncharacterized protein</fullName>
    </submittedName>
</protein>
<keyword evidence="2" id="KW-0732">Signal</keyword>
<feature type="region of interest" description="Disordered" evidence="1">
    <location>
        <begin position="148"/>
        <end position="196"/>
    </location>
</feature>
<dbReference type="STRING" id="90262.A0A1X2HZH4"/>
<proteinExistence type="predicted"/>
<feature type="signal peptide" evidence="2">
    <location>
        <begin position="1"/>
        <end position="21"/>
    </location>
</feature>
<dbReference type="Proteomes" id="UP000193560">
    <property type="component" value="Unassembled WGS sequence"/>
</dbReference>
<comment type="caution">
    <text evidence="3">The sequence shown here is derived from an EMBL/GenBank/DDBJ whole genome shotgun (WGS) entry which is preliminary data.</text>
</comment>
<keyword evidence="4" id="KW-1185">Reference proteome</keyword>
<dbReference type="EMBL" id="MCGE01000041">
    <property type="protein sequence ID" value="ORZ06058.1"/>
    <property type="molecule type" value="Genomic_DNA"/>
</dbReference>
<gene>
    <name evidence="3" type="ORF">BCR42DRAFT_427606</name>
</gene>
<dbReference type="AlphaFoldDB" id="A0A1X2HZH4"/>
<dbReference type="OrthoDB" id="2290081at2759"/>
<evidence type="ECO:0000256" key="2">
    <source>
        <dbReference type="SAM" id="SignalP"/>
    </source>
</evidence>
<evidence type="ECO:0000313" key="3">
    <source>
        <dbReference type="EMBL" id="ORZ06058.1"/>
    </source>
</evidence>
<sequence>MLVGLALIGGLLTWLNRRGGCTSRTKRRNHDTFDDFAMNMKDPESANMGAAAAAATAGAGAGASGNGMSPVSPFQRRMAPIAPQTTGYMNLGNDEFSETSTAVPLMNQDMAGYPPAGAGINQHGQPADPYYGYGNTDYKTQLYHQNDGGMDHWQQQQQQQDQQHYYGAPMTSPQSSNQHDHHQMKPDAVDYKPHEI</sequence>
<evidence type="ECO:0000313" key="4">
    <source>
        <dbReference type="Proteomes" id="UP000193560"/>
    </source>
</evidence>
<accession>A0A1X2HZH4</accession>